<feature type="compositionally biased region" description="Basic and acidic residues" evidence="6">
    <location>
        <begin position="1153"/>
        <end position="1165"/>
    </location>
</feature>
<feature type="compositionally biased region" description="Acidic residues" evidence="6">
    <location>
        <begin position="362"/>
        <end position="375"/>
    </location>
</feature>
<evidence type="ECO:0000256" key="4">
    <source>
        <dbReference type="ARBA" id="ARBA00022786"/>
    </source>
</evidence>
<feature type="region of interest" description="Disordered" evidence="6">
    <location>
        <begin position="1126"/>
        <end position="1170"/>
    </location>
</feature>
<feature type="compositionally biased region" description="Low complexity" evidence="6">
    <location>
        <begin position="608"/>
        <end position="619"/>
    </location>
</feature>
<sequence>MVDFIKSILSSIPGFSQEKEESIPEQEDAQPPNSSPNTLREEPSQPSPSHSLNIHSSTSSGLDASRTHTGPKKTTANARSTSDEERLLPNYRIPADATYIKAPQGTPPRSMPPNKYTTGGFKPRNTLDNKTLTPHPGSRGALATVTSRGENVKHLAPFFYDFQEPESKRRKKDHPRPSKEDLRTSNVIDLAQYDDPPPPTAIDKTSRIKKQKPLHIPPSITGVQESRNVNRMMSSSFAGQDFGAQLSQVKPLRGETQDQPLELEDDLMTELDNNLELQQANSPNKRRPGSTATTSHHFANTKRSKVAKENFVDHSDDELREVARPLTNGLKKNGHAVAEPILRRTFRPDDRVPRSNRSAFNENEEDEDMADELAETPENRKRTSGSSKQAEKTLSESETFEIPETPSPPKEDYKSPADIPPTFFSHSENGTTKNGKGMKKKSSKAQRENVYPLTSYRDLRNQIGQDQSGLQLELNDSETSFDLRFCDDKSFPVATIEIAQIMRLMWSLEDSRLIRLTGSRDSDDSRARVWDLEFSGQASAKNFVLHLNKSVKRHTKQPEEMRRMFDTGRLEAANQPPRDSVSDRGVEDAFYERKAHWETIAPSAPNQRSTPSRPSKSRPLVSALKASVPDDIQSESREKRLPETKHENETEVQSTNRRPIRSTRANKAPVRSLTPEIEKYSVKNGLGEPWDQPVVYPGRDKTVRSKKQVSIEFDDLFRLDEGEWFNDSLVEYCLLCYQQQNQMQAKKVYFFSNFFYSKLVAKPGRNIDYEAVKRWVKEDIFTYDFVVVPVCENAHWYLALICNLSHLERRLTDDDGDAVEEVKVESLEHEGQTETATTSVPEDTANTAEHQTRQVDFDKNRDDSSGHLEINVSEDKDALDLVDTKAEDMKEVPDLNDGAHADSISDNHAKDTATPGTKKKARRHPAVRKKYAPDTPAIAILDSMPMGAKHGNTVNALKDFLVAEADFKRNMAIKRESLQGMHITKGIPMQDNFSDCGLFLCRYVRELLKDPEGFCSKLFGGELDKIAWGYWDTNEVRATIRDELQALAAEQAKQRKDAKAEKRRLKRAALPNASVETATEASTLPSDTPANLLPLSPIKASSPLKAPSPVGAPRPHEAVAAVESLANPRNPPRSPARSSNAVLQSSSTHRVSKKLERMGSEDPHFSARSSPADRSLYFAHENSIPICEDDAQDVVPDREPRGLMGEDSEDVMLHDEQQEGEEPEWRGCDDGVQDDDEQIYRNQLIEALGSTGGGENVKDDHMDVDGSDAVFNTSEVGPRSSSPATRSQGSQNLQGIPPLPFVRGTFGG</sequence>
<feature type="region of interest" description="Disordered" evidence="6">
    <location>
        <begin position="277"/>
        <end position="312"/>
    </location>
</feature>
<dbReference type="Pfam" id="PF02902">
    <property type="entry name" value="Peptidase_C48"/>
    <property type="match status" value="1"/>
</dbReference>
<feature type="region of interest" description="Disordered" evidence="6">
    <location>
        <begin position="890"/>
        <end position="929"/>
    </location>
</feature>
<dbReference type="Gene3D" id="3.40.395.10">
    <property type="entry name" value="Adenoviral Proteinase, Chain A"/>
    <property type="match status" value="1"/>
</dbReference>
<evidence type="ECO:0000256" key="1">
    <source>
        <dbReference type="ARBA" id="ARBA00005234"/>
    </source>
</evidence>
<feature type="region of interest" description="Disordered" evidence="6">
    <location>
        <begin position="1249"/>
        <end position="1308"/>
    </location>
</feature>
<dbReference type="GO" id="GO:0006508">
    <property type="term" value="P:proteolysis"/>
    <property type="evidence" value="ECO:0007669"/>
    <property type="project" value="UniProtKB-KW"/>
</dbReference>
<evidence type="ECO:0000256" key="5">
    <source>
        <dbReference type="ARBA" id="ARBA00022801"/>
    </source>
</evidence>
<dbReference type="PROSITE" id="PS50600">
    <property type="entry name" value="ULP_PROTEASE"/>
    <property type="match status" value="1"/>
</dbReference>
<feature type="compositionally biased region" description="Polar residues" evidence="6">
    <location>
        <begin position="1074"/>
        <end position="1089"/>
    </location>
</feature>
<evidence type="ECO:0000259" key="7">
    <source>
        <dbReference type="PROSITE" id="PS50600"/>
    </source>
</evidence>
<feature type="compositionally biased region" description="Basic and acidic residues" evidence="6">
    <location>
        <begin position="1211"/>
        <end position="1229"/>
    </location>
</feature>
<feature type="compositionally biased region" description="Basic and acidic residues" evidence="6">
    <location>
        <begin position="850"/>
        <end position="866"/>
    </location>
</feature>
<feature type="region of interest" description="Disordered" evidence="6">
    <location>
        <begin position="1"/>
        <end position="142"/>
    </location>
</feature>
<proteinExistence type="inferred from homology"/>
<evidence type="ECO:0000313" key="8">
    <source>
        <dbReference type="EMBL" id="KAE9970553.1"/>
    </source>
</evidence>
<feature type="region of interest" description="Disordered" evidence="6">
    <location>
        <begin position="163"/>
        <end position="221"/>
    </location>
</feature>
<feature type="region of interest" description="Disordered" evidence="6">
    <location>
        <begin position="597"/>
        <end position="670"/>
    </location>
</feature>
<evidence type="ECO:0000256" key="6">
    <source>
        <dbReference type="SAM" id="MobiDB-lite"/>
    </source>
</evidence>
<feature type="compositionally biased region" description="Basic and acidic residues" evidence="6">
    <location>
        <begin position="634"/>
        <end position="649"/>
    </location>
</feature>
<feature type="region of interest" description="Disordered" evidence="6">
    <location>
        <begin position="1055"/>
        <end position="1096"/>
    </location>
</feature>
<feature type="domain" description="Ubiquitin-like protease family profile" evidence="7">
    <location>
        <begin position="709"/>
        <end position="1007"/>
    </location>
</feature>
<reference evidence="8 9" key="1">
    <citation type="submission" date="2019-11" db="EMBL/GenBank/DDBJ databases">
        <title>Venturia inaequalis Genome Resource.</title>
        <authorList>
            <person name="Lichtner F.J."/>
        </authorList>
    </citation>
    <scope>NUCLEOTIDE SEQUENCE [LARGE SCALE GENOMIC DNA]</scope>
    <source>
        <strain evidence="8">Bline_iso_100314</strain>
    </source>
</reference>
<evidence type="ECO:0000313" key="9">
    <source>
        <dbReference type="Proteomes" id="UP000433883"/>
    </source>
</evidence>
<dbReference type="EMBL" id="WNWQ01000323">
    <property type="protein sequence ID" value="KAE9970553.1"/>
    <property type="molecule type" value="Genomic_DNA"/>
</dbReference>
<evidence type="ECO:0000256" key="3">
    <source>
        <dbReference type="ARBA" id="ARBA00022670"/>
    </source>
</evidence>
<evidence type="ECO:0000256" key="2">
    <source>
        <dbReference type="ARBA" id="ARBA00022553"/>
    </source>
</evidence>
<dbReference type="GO" id="GO:0070139">
    <property type="term" value="F:SUMO-specific endopeptidase activity"/>
    <property type="evidence" value="ECO:0007669"/>
    <property type="project" value="TreeGrafter"/>
</dbReference>
<keyword evidence="2" id="KW-0597">Phosphoprotein</keyword>
<feature type="compositionally biased region" description="Polar residues" evidence="6">
    <location>
        <begin position="833"/>
        <end position="849"/>
    </location>
</feature>
<feature type="compositionally biased region" description="Polar residues" evidence="6">
    <location>
        <begin position="1270"/>
        <end position="1294"/>
    </location>
</feature>
<dbReference type="InterPro" id="IPR051947">
    <property type="entry name" value="Sentrin-specific_protease"/>
</dbReference>
<feature type="region of interest" description="Disordered" evidence="6">
    <location>
        <begin position="824"/>
        <end position="874"/>
    </location>
</feature>
<dbReference type="SUPFAM" id="SSF54001">
    <property type="entry name" value="Cysteine proteinases"/>
    <property type="match status" value="1"/>
</dbReference>
<comment type="caution">
    <text evidence="8">The sequence shown here is derived from an EMBL/GenBank/DDBJ whole genome shotgun (WGS) entry which is preliminary data.</text>
</comment>
<accession>A0A8H3YSQ2</accession>
<dbReference type="GO" id="GO:0005737">
    <property type="term" value="C:cytoplasm"/>
    <property type="evidence" value="ECO:0007669"/>
    <property type="project" value="TreeGrafter"/>
</dbReference>
<keyword evidence="5" id="KW-0378">Hydrolase</keyword>
<dbReference type="GO" id="GO:0016926">
    <property type="term" value="P:protein desumoylation"/>
    <property type="evidence" value="ECO:0007669"/>
    <property type="project" value="TreeGrafter"/>
</dbReference>
<organism evidence="8 9">
    <name type="scientific">Venturia inaequalis</name>
    <name type="common">Apple scab fungus</name>
    <dbReference type="NCBI Taxonomy" id="5025"/>
    <lineage>
        <taxon>Eukaryota</taxon>
        <taxon>Fungi</taxon>
        <taxon>Dikarya</taxon>
        <taxon>Ascomycota</taxon>
        <taxon>Pezizomycotina</taxon>
        <taxon>Dothideomycetes</taxon>
        <taxon>Pleosporomycetidae</taxon>
        <taxon>Venturiales</taxon>
        <taxon>Venturiaceae</taxon>
        <taxon>Venturia</taxon>
    </lineage>
</organism>
<dbReference type="Proteomes" id="UP000433883">
    <property type="component" value="Unassembled WGS sequence"/>
</dbReference>
<keyword evidence="4" id="KW-0833">Ubl conjugation pathway</keyword>
<protein>
    <recommendedName>
        <fullName evidence="7">Ubiquitin-like protease family profile domain-containing protein</fullName>
    </recommendedName>
</protein>
<gene>
    <name evidence="8" type="ORF">BLS_004867</name>
</gene>
<feature type="compositionally biased region" description="Basic residues" evidence="6">
    <location>
        <begin position="917"/>
        <end position="929"/>
    </location>
</feature>
<dbReference type="InterPro" id="IPR003653">
    <property type="entry name" value="Peptidase_C48_C"/>
</dbReference>
<dbReference type="PANTHER" id="PTHR46896">
    <property type="entry name" value="SENTRIN-SPECIFIC PROTEASE"/>
    <property type="match status" value="1"/>
</dbReference>
<name>A0A8H3YSQ2_VENIN</name>
<keyword evidence="3" id="KW-0645">Protease</keyword>
<dbReference type="InterPro" id="IPR038765">
    <property type="entry name" value="Papain-like_cys_pep_sf"/>
</dbReference>
<feature type="compositionally biased region" description="Basic and acidic residues" evidence="6">
    <location>
        <begin position="890"/>
        <end position="911"/>
    </location>
</feature>
<feature type="region of interest" description="Disordered" evidence="6">
    <location>
        <begin position="1199"/>
        <end position="1233"/>
    </location>
</feature>
<comment type="similarity">
    <text evidence="1">Belongs to the peptidase C48 family.</text>
</comment>
<dbReference type="GO" id="GO:0005634">
    <property type="term" value="C:nucleus"/>
    <property type="evidence" value="ECO:0007669"/>
    <property type="project" value="TreeGrafter"/>
</dbReference>
<feature type="region of interest" description="Disordered" evidence="6">
    <location>
        <begin position="341"/>
        <end position="450"/>
    </location>
</feature>
<feature type="compositionally biased region" description="Low complexity" evidence="6">
    <location>
        <begin position="47"/>
        <end position="60"/>
    </location>
</feature>
<dbReference type="PANTHER" id="PTHR46896:SF3">
    <property type="entry name" value="FI06413P-RELATED"/>
    <property type="match status" value="1"/>
</dbReference>